<feature type="transmembrane region" description="Helical" evidence="1">
    <location>
        <begin position="94"/>
        <end position="115"/>
    </location>
</feature>
<keyword evidence="1" id="KW-1133">Transmembrane helix</keyword>
<keyword evidence="4" id="KW-1185">Reference proteome</keyword>
<keyword evidence="1" id="KW-0812">Transmembrane</keyword>
<accession>A0AAN7BAZ1</accession>
<feature type="chain" id="PRO_5042975595" description="Secreted protein" evidence="2">
    <location>
        <begin position="18"/>
        <end position="117"/>
    </location>
</feature>
<evidence type="ECO:0000313" key="4">
    <source>
        <dbReference type="Proteomes" id="UP001301769"/>
    </source>
</evidence>
<keyword evidence="1" id="KW-0472">Membrane</keyword>
<sequence length="117" mass="13255">MCLCCCFSCSLLYRSSAWSEKGRRACLPTEPTPTRSRSPHRQFLPVNNRVCGFATGGISPMWLPCLAYLCCLVRSAPDCRTGGRWAQPEKGGPWFGWLGFGSWLTQVLFCFFFMLPW</sequence>
<proteinExistence type="predicted"/>
<evidence type="ECO:0000256" key="2">
    <source>
        <dbReference type="SAM" id="SignalP"/>
    </source>
</evidence>
<gene>
    <name evidence="3" type="ORF">QBC37DRAFT_155303</name>
</gene>
<dbReference type="AlphaFoldDB" id="A0AAN7BAZ1"/>
<reference evidence="3" key="2">
    <citation type="submission" date="2023-05" db="EMBL/GenBank/DDBJ databases">
        <authorList>
            <consortium name="Lawrence Berkeley National Laboratory"/>
            <person name="Steindorff A."/>
            <person name="Hensen N."/>
            <person name="Bonometti L."/>
            <person name="Westerberg I."/>
            <person name="Brannstrom I.O."/>
            <person name="Guillou S."/>
            <person name="Cros-Aarteil S."/>
            <person name="Calhoun S."/>
            <person name="Haridas S."/>
            <person name="Kuo A."/>
            <person name="Mondo S."/>
            <person name="Pangilinan J."/>
            <person name="Riley R."/>
            <person name="Labutti K."/>
            <person name="Andreopoulos B."/>
            <person name="Lipzen A."/>
            <person name="Chen C."/>
            <person name="Yanf M."/>
            <person name="Daum C."/>
            <person name="Ng V."/>
            <person name="Clum A."/>
            <person name="Ohm R."/>
            <person name="Martin F."/>
            <person name="Silar P."/>
            <person name="Natvig D."/>
            <person name="Lalanne C."/>
            <person name="Gautier V."/>
            <person name="Ament-Velasquez S.L."/>
            <person name="Kruys A."/>
            <person name="Hutchinson M.I."/>
            <person name="Powell A.J."/>
            <person name="Barry K."/>
            <person name="Miller A.N."/>
            <person name="Grigoriev I.V."/>
            <person name="Debuchy R."/>
            <person name="Gladieux P."/>
            <person name="Thoren M.H."/>
            <person name="Johannesson H."/>
        </authorList>
    </citation>
    <scope>NUCLEOTIDE SEQUENCE</scope>
    <source>
        <strain evidence="3">PSN293</strain>
    </source>
</reference>
<protein>
    <recommendedName>
        <fullName evidence="5">Secreted protein</fullName>
    </recommendedName>
</protein>
<keyword evidence="2" id="KW-0732">Signal</keyword>
<evidence type="ECO:0000313" key="3">
    <source>
        <dbReference type="EMBL" id="KAK4214405.1"/>
    </source>
</evidence>
<organism evidence="3 4">
    <name type="scientific">Rhypophila decipiens</name>
    <dbReference type="NCBI Taxonomy" id="261697"/>
    <lineage>
        <taxon>Eukaryota</taxon>
        <taxon>Fungi</taxon>
        <taxon>Dikarya</taxon>
        <taxon>Ascomycota</taxon>
        <taxon>Pezizomycotina</taxon>
        <taxon>Sordariomycetes</taxon>
        <taxon>Sordariomycetidae</taxon>
        <taxon>Sordariales</taxon>
        <taxon>Naviculisporaceae</taxon>
        <taxon>Rhypophila</taxon>
    </lineage>
</organism>
<comment type="caution">
    <text evidence="3">The sequence shown here is derived from an EMBL/GenBank/DDBJ whole genome shotgun (WGS) entry which is preliminary data.</text>
</comment>
<dbReference type="Proteomes" id="UP001301769">
    <property type="component" value="Unassembled WGS sequence"/>
</dbReference>
<name>A0AAN7BAZ1_9PEZI</name>
<evidence type="ECO:0008006" key="5">
    <source>
        <dbReference type="Google" id="ProtNLM"/>
    </source>
</evidence>
<evidence type="ECO:0000256" key="1">
    <source>
        <dbReference type="SAM" id="Phobius"/>
    </source>
</evidence>
<dbReference type="EMBL" id="MU858094">
    <property type="protein sequence ID" value="KAK4214405.1"/>
    <property type="molecule type" value="Genomic_DNA"/>
</dbReference>
<reference evidence="3" key="1">
    <citation type="journal article" date="2023" name="Mol. Phylogenet. Evol.">
        <title>Genome-scale phylogeny and comparative genomics of the fungal order Sordariales.</title>
        <authorList>
            <person name="Hensen N."/>
            <person name="Bonometti L."/>
            <person name="Westerberg I."/>
            <person name="Brannstrom I.O."/>
            <person name="Guillou S."/>
            <person name="Cros-Aarteil S."/>
            <person name="Calhoun S."/>
            <person name="Haridas S."/>
            <person name="Kuo A."/>
            <person name="Mondo S."/>
            <person name="Pangilinan J."/>
            <person name="Riley R."/>
            <person name="LaButti K."/>
            <person name="Andreopoulos B."/>
            <person name="Lipzen A."/>
            <person name="Chen C."/>
            <person name="Yan M."/>
            <person name="Daum C."/>
            <person name="Ng V."/>
            <person name="Clum A."/>
            <person name="Steindorff A."/>
            <person name="Ohm R.A."/>
            <person name="Martin F."/>
            <person name="Silar P."/>
            <person name="Natvig D.O."/>
            <person name="Lalanne C."/>
            <person name="Gautier V."/>
            <person name="Ament-Velasquez S.L."/>
            <person name="Kruys A."/>
            <person name="Hutchinson M.I."/>
            <person name="Powell A.J."/>
            <person name="Barry K."/>
            <person name="Miller A.N."/>
            <person name="Grigoriev I.V."/>
            <person name="Debuchy R."/>
            <person name="Gladieux P."/>
            <person name="Hiltunen Thoren M."/>
            <person name="Johannesson H."/>
        </authorList>
    </citation>
    <scope>NUCLEOTIDE SEQUENCE</scope>
    <source>
        <strain evidence="3">PSN293</strain>
    </source>
</reference>
<feature type="signal peptide" evidence="2">
    <location>
        <begin position="1"/>
        <end position="17"/>
    </location>
</feature>